<feature type="region of interest" description="Disordered" evidence="1">
    <location>
        <begin position="209"/>
        <end position="229"/>
    </location>
</feature>
<proteinExistence type="predicted"/>
<protein>
    <submittedName>
        <fullName evidence="2">Hydrogenase maturation factor HoxV/HupK</fullName>
    </submittedName>
</protein>
<reference evidence="3" key="1">
    <citation type="submission" date="2015-07" db="EMBL/GenBank/DDBJ databases">
        <title>Discovery of a poly(ethylene terephthalate assimilation.</title>
        <authorList>
            <person name="Yoshida S."/>
            <person name="Hiraga K."/>
            <person name="Takehana T."/>
            <person name="Taniguchi I."/>
            <person name="Yamaji H."/>
            <person name="Maeda Y."/>
            <person name="Toyohara K."/>
            <person name="Miyamoto K."/>
            <person name="Kimura Y."/>
            <person name="Oda K."/>
        </authorList>
    </citation>
    <scope>NUCLEOTIDE SEQUENCE [LARGE SCALE GENOMIC DNA]</scope>
    <source>
        <strain evidence="3">NBRC 110686 / TISTR 2288 / 201-F6</strain>
    </source>
</reference>
<dbReference type="Gene3D" id="1.10.645.10">
    <property type="entry name" value="Cytochrome-c3 Hydrogenase, chain B"/>
    <property type="match status" value="1"/>
</dbReference>
<dbReference type="Proteomes" id="UP000037660">
    <property type="component" value="Unassembled WGS sequence"/>
</dbReference>
<comment type="caution">
    <text evidence="2">The sequence shown here is derived from an EMBL/GenBank/DDBJ whole genome shotgun (WGS) entry which is preliminary data.</text>
</comment>
<keyword evidence="2" id="KW-0371">Homeobox</keyword>
<keyword evidence="3" id="KW-1185">Reference proteome</keyword>
<organism evidence="2 3">
    <name type="scientific">Piscinibacter sakaiensis</name>
    <name type="common">Ideonella sakaiensis</name>
    <dbReference type="NCBI Taxonomy" id="1547922"/>
    <lineage>
        <taxon>Bacteria</taxon>
        <taxon>Pseudomonadati</taxon>
        <taxon>Pseudomonadota</taxon>
        <taxon>Betaproteobacteria</taxon>
        <taxon>Burkholderiales</taxon>
        <taxon>Sphaerotilaceae</taxon>
        <taxon>Piscinibacter</taxon>
    </lineage>
</organism>
<accession>A0A0K8P8J0</accession>
<dbReference type="AlphaFoldDB" id="A0A0K8P8J0"/>
<evidence type="ECO:0000313" key="3">
    <source>
        <dbReference type="Proteomes" id="UP000037660"/>
    </source>
</evidence>
<sequence>MLPVDRLWLATGSATPAVRRERGLDLAALLAGRPAQEHARRVAALHALCGAAHGLAATLALDAARGAPRAASADERQALRRATAREQVRRLLLDWPAQRPAGAAATAAAREALGAMPAWTDGAGAAPWADWLQRRLLRMPAAAWLRCAAQGGEDWLAAWCEGGESPVAAWLAAARAQAARLRQPVRAWLPDEAAAADWGRALGAAAEASAPVMDAGGPTETGPWTRRADPLRDAHDNAWMRLIARLRDAVQLALDEDGRWLASGSVALGRGQGLAWVEMARGVLWHAVGLAPGADGQERIAWARLVAPTDWNFHPRGPVAALLARLPAGPVAPRSRADWAVLAYDACVPTHWAAAAAPREPAHA</sequence>
<dbReference type="InterPro" id="IPR029014">
    <property type="entry name" value="NiFe-Hase_large"/>
</dbReference>
<dbReference type="GO" id="GO:0003677">
    <property type="term" value="F:DNA binding"/>
    <property type="evidence" value="ECO:0007669"/>
    <property type="project" value="UniProtKB-KW"/>
</dbReference>
<dbReference type="SUPFAM" id="SSF56762">
    <property type="entry name" value="HydB/Nqo4-like"/>
    <property type="match status" value="1"/>
</dbReference>
<dbReference type="EMBL" id="BBYR01000093">
    <property type="protein sequence ID" value="GAP38824.1"/>
    <property type="molecule type" value="Genomic_DNA"/>
</dbReference>
<reference evidence="2 3" key="2">
    <citation type="journal article" date="2016" name="Science">
        <title>A bacterium that degrades and assimilates poly(ethylene terephthalate).</title>
        <authorList>
            <person name="Yoshida S."/>
            <person name="Hiraga K."/>
            <person name="Takehana T."/>
            <person name="Taniguchi I."/>
            <person name="Yamaji H."/>
            <person name="Maeda Y."/>
            <person name="Toyohara K."/>
            <person name="Miyamoto K."/>
            <person name="Kimura Y."/>
            <person name="Oda K."/>
        </authorList>
    </citation>
    <scope>NUCLEOTIDE SEQUENCE [LARGE SCALE GENOMIC DNA]</scope>
    <source>
        <strain evidence="3">NBRC 110686 / TISTR 2288 / 201-F6</strain>
    </source>
</reference>
<name>A0A0K8P8J0_PISS1</name>
<evidence type="ECO:0000256" key="1">
    <source>
        <dbReference type="SAM" id="MobiDB-lite"/>
    </source>
</evidence>
<evidence type="ECO:0000313" key="2">
    <source>
        <dbReference type="EMBL" id="GAP38824.1"/>
    </source>
</evidence>
<dbReference type="STRING" id="1547922.ISF6_5483"/>
<gene>
    <name evidence="2" type="ORF">ISF6_5483</name>
</gene>